<accession>A0A9X3E868</accession>
<evidence type="ECO:0000313" key="3">
    <source>
        <dbReference type="Proteomes" id="UP001080333"/>
    </source>
</evidence>
<dbReference type="EMBL" id="QVOQ01000003">
    <property type="protein sequence ID" value="MCX7578082.1"/>
    <property type="molecule type" value="Genomic_DNA"/>
</dbReference>
<dbReference type="RefSeq" id="WP_114667121.1">
    <property type="nucleotide sequence ID" value="NZ_BMBR01000008.1"/>
</dbReference>
<keyword evidence="1" id="KW-0732">Signal</keyword>
<dbReference type="Proteomes" id="UP001080333">
    <property type="component" value="Unassembled WGS sequence"/>
</dbReference>
<reference evidence="2" key="1">
    <citation type="submission" date="2018-08" db="EMBL/GenBank/DDBJ databases">
        <title>Draft genome sequences of Leuconostoc spp. and Weissella spp. with biocontrol potential.</title>
        <authorList>
            <person name="Lo R."/>
            <person name="Ho V.T.T."/>
            <person name="Turner M.S."/>
        </authorList>
    </citation>
    <scope>NUCLEOTIDE SEQUENCE</scope>
    <source>
        <strain evidence="2">156</strain>
    </source>
</reference>
<comment type="caution">
    <text evidence="2">The sequence shown here is derived from an EMBL/GenBank/DDBJ whole genome shotgun (WGS) entry which is preliminary data.</text>
</comment>
<dbReference type="AlphaFoldDB" id="A0A9X3E868"/>
<evidence type="ECO:0000313" key="2">
    <source>
        <dbReference type="EMBL" id="MCX7578082.1"/>
    </source>
</evidence>
<name>A0A9X3E868_9LACO</name>
<organism evidence="2 3">
    <name type="scientific">Leuconostoc falkenbergense</name>
    <dbReference type="NCBI Taxonomy" id="2766470"/>
    <lineage>
        <taxon>Bacteria</taxon>
        <taxon>Bacillati</taxon>
        <taxon>Bacillota</taxon>
        <taxon>Bacilli</taxon>
        <taxon>Lactobacillales</taxon>
        <taxon>Lactobacillaceae</taxon>
        <taxon>Leuconostoc</taxon>
    </lineage>
</organism>
<protein>
    <recommendedName>
        <fullName evidence="4">WxL domain-containing protein</fullName>
    </recommendedName>
</protein>
<feature type="signal peptide" evidence="1">
    <location>
        <begin position="1"/>
        <end position="24"/>
    </location>
</feature>
<dbReference type="GeneID" id="97231509"/>
<feature type="chain" id="PRO_5040932898" description="WxL domain-containing protein" evidence="1">
    <location>
        <begin position="25"/>
        <end position="197"/>
    </location>
</feature>
<sequence length="197" mass="21216">MKIVNRIIIVILTALIAQSPITISADTIVSSYIQFQNGELSMSVDDMDFGVLDTSNLEDTDNQTFMSGLGHFVLYKGDAELTVTDDRLDSNDGYTVTVSTEDDNWYDDSESVVATTDSMALVQLTSDEINLISSGTSTLVKTVDNSPIAHQEVIPLDNSSTDIGYAILVPASVDVSNLLGKSIHTSVVWTLGDTPSE</sequence>
<gene>
    <name evidence="2" type="ORF">D0502_01445</name>
</gene>
<evidence type="ECO:0008006" key="4">
    <source>
        <dbReference type="Google" id="ProtNLM"/>
    </source>
</evidence>
<evidence type="ECO:0000256" key="1">
    <source>
        <dbReference type="SAM" id="SignalP"/>
    </source>
</evidence>
<proteinExistence type="predicted"/>